<accession>X0Z763</accession>
<gene>
    <name evidence="1" type="ORF">S01H1_81681</name>
</gene>
<comment type="caution">
    <text evidence="1">The sequence shown here is derived from an EMBL/GenBank/DDBJ whole genome shotgun (WGS) entry which is preliminary data.</text>
</comment>
<sequence>GFSGKAAARHEVTKDYRNICKGEGVSGTKEMQACLLKYNNNINKDVETLAEVNTNREKRNEKFADAYDEGKLKNKEILDKVDTSFSGKVGEKNVVIDGSTMTKIKEEYLVSDNNKQDLKDILYYEEMRDKGGIFKDEADKKLAEIWKEINEDYARLNLGQSSIKEWSNSGLEGMSVQTAIFKNQRPIAYKDAVTSSEGWEGIEGS</sequence>
<dbReference type="EMBL" id="BARS01055304">
    <property type="protein sequence ID" value="GAG44386.1"/>
    <property type="molecule type" value="Genomic_DNA"/>
</dbReference>
<proteinExistence type="predicted"/>
<feature type="non-terminal residue" evidence="1">
    <location>
        <position position="205"/>
    </location>
</feature>
<dbReference type="AlphaFoldDB" id="X0Z763"/>
<evidence type="ECO:0000313" key="1">
    <source>
        <dbReference type="EMBL" id="GAG44386.1"/>
    </source>
</evidence>
<reference evidence="1" key="1">
    <citation type="journal article" date="2014" name="Front. Microbiol.">
        <title>High frequency of phylogenetically diverse reductive dehalogenase-homologous genes in deep subseafloor sedimentary metagenomes.</title>
        <authorList>
            <person name="Kawai M."/>
            <person name="Futagami T."/>
            <person name="Toyoda A."/>
            <person name="Takaki Y."/>
            <person name="Nishi S."/>
            <person name="Hori S."/>
            <person name="Arai W."/>
            <person name="Tsubouchi T."/>
            <person name="Morono Y."/>
            <person name="Uchiyama I."/>
            <person name="Ito T."/>
            <person name="Fujiyama A."/>
            <person name="Inagaki F."/>
            <person name="Takami H."/>
        </authorList>
    </citation>
    <scope>NUCLEOTIDE SEQUENCE</scope>
    <source>
        <strain evidence="1">Expedition CK06-06</strain>
    </source>
</reference>
<protein>
    <submittedName>
        <fullName evidence="1">Uncharacterized protein</fullName>
    </submittedName>
</protein>
<feature type="non-terminal residue" evidence="1">
    <location>
        <position position="1"/>
    </location>
</feature>
<organism evidence="1">
    <name type="scientific">marine sediment metagenome</name>
    <dbReference type="NCBI Taxonomy" id="412755"/>
    <lineage>
        <taxon>unclassified sequences</taxon>
        <taxon>metagenomes</taxon>
        <taxon>ecological metagenomes</taxon>
    </lineage>
</organism>
<name>X0Z763_9ZZZZ</name>